<dbReference type="EMBL" id="JAPDDT010000017">
    <property type="protein sequence ID" value="MCW1925756.1"/>
    <property type="molecule type" value="Genomic_DNA"/>
</dbReference>
<evidence type="ECO:0000256" key="1">
    <source>
        <dbReference type="ARBA" id="ARBA00008558"/>
    </source>
</evidence>
<evidence type="ECO:0000313" key="4">
    <source>
        <dbReference type="Proteomes" id="UP001320876"/>
    </source>
</evidence>
<sequence length="398" mass="46512">MDLAAFYHDQLFDDCVPFWFPRAVDEEHGGFVHCFDRDGELVDNDKSVWAQGRMSWMLLTLYLGHERRPEWLVWAESGLRFLEEKCIDPTDGRMFFHVAQDGTPLRKRRYAYSESFAAIAFAAHAAAAKDGDSADKARHWFERFTDWNFTQGRIPPKFTGARPMEGIGTRMITLVTAQELRKHLGEDRLLTMWIDRCLDDIERLFVKPDLKVVMEAVAPDGSIVDHFDGRTLNPGHAIEAAWFVLEEAGHRNDSRLVKLGCDMLDWMWERGWDEEFGGLYYFRDVHGKPVQEYWHDMKFWWPHDEALIATLMAHRMTGDAKYLEWHEKLREWSFWNFADPEHGEWFGYLRRDGEPSNTLKGSLWKSFFHHPRALWRCHLLAKEIGGTEASDGGVRPAL</sequence>
<reference evidence="3 4" key="1">
    <citation type="submission" date="2022-10" db="EMBL/GenBank/DDBJ databases">
        <title>Luteolibacter arcticus strain CCTCC AB 2014275, whole genome shotgun sequencing project.</title>
        <authorList>
            <person name="Zhao G."/>
            <person name="Shen L."/>
        </authorList>
    </citation>
    <scope>NUCLEOTIDE SEQUENCE [LARGE SCALE GENOMIC DNA]</scope>
    <source>
        <strain evidence="3 4">CCTCC AB 2014275</strain>
    </source>
</reference>
<dbReference type="SUPFAM" id="SSF48208">
    <property type="entry name" value="Six-hairpin glycosidases"/>
    <property type="match status" value="1"/>
</dbReference>
<keyword evidence="2" id="KW-0413">Isomerase</keyword>
<dbReference type="InterPro" id="IPR008928">
    <property type="entry name" value="6-hairpin_glycosidase_sf"/>
</dbReference>
<accession>A0ABT3GQE6</accession>
<gene>
    <name evidence="3" type="ORF">OKA05_24575</name>
</gene>
<proteinExistence type="inferred from homology"/>
<dbReference type="Pfam" id="PF07221">
    <property type="entry name" value="GlcNAc_2-epim"/>
    <property type="match status" value="1"/>
</dbReference>
<evidence type="ECO:0000313" key="3">
    <source>
        <dbReference type="EMBL" id="MCW1925756.1"/>
    </source>
</evidence>
<dbReference type="InterPro" id="IPR010819">
    <property type="entry name" value="AGE/CE"/>
</dbReference>
<name>A0ABT3GQE6_9BACT</name>
<dbReference type="PANTHER" id="PTHR15108">
    <property type="entry name" value="N-ACYLGLUCOSAMINE-2-EPIMERASE"/>
    <property type="match status" value="1"/>
</dbReference>
<dbReference type="RefSeq" id="WP_264489863.1">
    <property type="nucleotide sequence ID" value="NZ_JAPDDT010000017.1"/>
</dbReference>
<protein>
    <submittedName>
        <fullName evidence="3">AGE family epimerase/isomerase</fullName>
    </submittedName>
</protein>
<keyword evidence="4" id="KW-1185">Reference proteome</keyword>
<comment type="caution">
    <text evidence="3">The sequence shown here is derived from an EMBL/GenBank/DDBJ whole genome shotgun (WGS) entry which is preliminary data.</text>
</comment>
<organism evidence="3 4">
    <name type="scientific">Luteolibacter arcticus</name>
    <dbReference type="NCBI Taxonomy" id="1581411"/>
    <lineage>
        <taxon>Bacteria</taxon>
        <taxon>Pseudomonadati</taxon>
        <taxon>Verrucomicrobiota</taxon>
        <taxon>Verrucomicrobiia</taxon>
        <taxon>Verrucomicrobiales</taxon>
        <taxon>Verrucomicrobiaceae</taxon>
        <taxon>Luteolibacter</taxon>
    </lineage>
</organism>
<comment type="similarity">
    <text evidence="1">Belongs to the N-acylglucosamine 2-epimerase family.</text>
</comment>
<dbReference type="Gene3D" id="1.50.10.10">
    <property type="match status" value="1"/>
</dbReference>
<dbReference type="InterPro" id="IPR012341">
    <property type="entry name" value="6hp_glycosidase-like_sf"/>
</dbReference>
<dbReference type="Proteomes" id="UP001320876">
    <property type="component" value="Unassembled WGS sequence"/>
</dbReference>
<evidence type="ECO:0000256" key="2">
    <source>
        <dbReference type="ARBA" id="ARBA00023235"/>
    </source>
</evidence>